<reference evidence="2" key="1">
    <citation type="submission" date="2018-12" db="EMBL/GenBank/DDBJ databases">
        <title>Tengunoibacter tsumagoiensis gen. nov., sp. nov., Dictyobacter kobayashii sp. nov., D. alpinus sp. nov., and D. joshuensis sp. nov. and description of Dictyobacteraceae fam. nov. within the order Ktedonobacterales isolated from Tengu-no-mugimeshi.</title>
        <authorList>
            <person name="Wang C.M."/>
            <person name="Zheng Y."/>
            <person name="Sakai Y."/>
            <person name="Toyoda A."/>
            <person name="Minakuchi Y."/>
            <person name="Abe K."/>
            <person name="Yokota A."/>
            <person name="Yabe S."/>
        </authorList>
    </citation>
    <scope>NUCLEOTIDE SEQUENCE [LARGE SCALE GENOMIC DNA]</scope>
    <source>
        <strain evidence="2">Uno11</strain>
    </source>
</reference>
<evidence type="ECO:0000313" key="2">
    <source>
        <dbReference type="Proteomes" id="UP000287188"/>
    </source>
</evidence>
<evidence type="ECO:0008006" key="3">
    <source>
        <dbReference type="Google" id="ProtNLM"/>
    </source>
</evidence>
<keyword evidence="2" id="KW-1185">Reference proteome</keyword>
<dbReference type="AlphaFoldDB" id="A0A402ACE1"/>
<comment type="caution">
    <text evidence="1">The sequence shown here is derived from an EMBL/GenBank/DDBJ whole genome shotgun (WGS) entry which is preliminary data.</text>
</comment>
<dbReference type="RefSeq" id="WP_126548595.1">
    <property type="nucleotide sequence ID" value="NZ_BIFS01000001.1"/>
</dbReference>
<organism evidence="1 2">
    <name type="scientific">Dictyobacter kobayashii</name>
    <dbReference type="NCBI Taxonomy" id="2014872"/>
    <lineage>
        <taxon>Bacteria</taxon>
        <taxon>Bacillati</taxon>
        <taxon>Chloroflexota</taxon>
        <taxon>Ktedonobacteria</taxon>
        <taxon>Ktedonobacterales</taxon>
        <taxon>Dictyobacteraceae</taxon>
        <taxon>Dictyobacter</taxon>
    </lineage>
</organism>
<evidence type="ECO:0000313" key="1">
    <source>
        <dbReference type="EMBL" id="GCE16763.1"/>
    </source>
</evidence>
<dbReference type="EMBL" id="BIFS01000001">
    <property type="protein sequence ID" value="GCE16763.1"/>
    <property type="molecule type" value="Genomic_DNA"/>
</dbReference>
<protein>
    <recommendedName>
        <fullName evidence="3">Core-binding (CB) domain-containing protein</fullName>
    </recommendedName>
</protein>
<dbReference type="Proteomes" id="UP000287188">
    <property type="component" value="Unassembled WGS sequence"/>
</dbReference>
<name>A0A402ACE1_9CHLR</name>
<accession>A0A402ACE1</accession>
<gene>
    <name evidence="1" type="ORF">KDK_05630</name>
</gene>
<dbReference type="OrthoDB" id="419058at2"/>
<sequence>MHNVVAIYIERTLKYGKLRTGTPELFHKWLTKLAQYMFQQDQTMIQAKDLPSDLFPRDIESFLDEAVERLILRKVSNRYIFIHRLLLDYFAELED</sequence>
<proteinExistence type="predicted"/>